<proteinExistence type="predicted"/>
<dbReference type="KEGG" id="hjo:AY555_06275"/>
<evidence type="ECO:0000313" key="2">
    <source>
        <dbReference type="EMBL" id="AMW35594.1"/>
    </source>
</evidence>
<sequence length="334" mass="35261">MTDVASAYAAIDLGTNNCRMLIARPDGERFRIVDSFSRITRLGEGLAETGILSVAAQERTLDALRSCAEKIGRLGLVRSRHVATEGCRRAGNGLEFLATVYRETGLTIECISPAEEACLALVGCSGLFSAGASSIFLFDIGGGSTELVLIVQGASGLRVEGFMSLPFGVVTVADACGGGDFAYRTYREVCTRIRSMVQPFGARHNLAERVTTGQLQVVGTSGTITTLGAFHLGLTRYDRAAVDGLDVSCAAILDAGQRLMGMTARQRADSPCIGPQRADLVIAGCAILEAVFSLWPGGSLTIADRGLREGLLMGLMGVRNTPADFGMECISQVY</sequence>
<dbReference type="Proteomes" id="UP000076066">
    <property type="component" value="Chromosome"/>
</dbReference>
<dbReference type="InterPro" id="IPR003695">
    <property type="entry name" value="Ppx_GppA_N"/>
</dbReference>
<dbReference type="PANTHER" id="PTHR30005:SF0">
    <property type="entry name" value="RETROGRADE REGULATION PROTEIN 2"/>
    <property type="match status" value="1"/>
</dbReference>
<dbReference type="Pfam" id="PF02541">
    <property type="entry name" value="Ppx-GppA"/>
    <property type="match status" value="1"/>
</dbReference>
<dbReference type="SUPFAM" id="SSF53067">
    <property type="entry name" value="Actin-like ATPase domain"/>
    <property type="match status" value="2"/>
</dbReference>
<organism evidence="2 3">
    <name type="scientific">Haematospirillum jordaniae</name>
    <dbReference type="NCBI Taxonomy" id="1549855"/>
    <lineage>
        <taxon>Bacteria</taxon>
        <taxon>Pseudomonadati</taxon>
        <taxon>Pseudomonadota</taxon>
        <taxon>Alphaproteobacteria</taxon>
        <taxon>Rhodospirillales</taxon>
        <taxon>Novispirillaceae</taxon>
        <taxon>Haematospirillum</taxon>
    </lineage>
</organism>
<dbReference type="InterPro" id="IPR043129">
    <property type="entry name" value="ATPase_NBD"/>
</dbReference>
<feature type="domain" description="Ppx/GppA phosphatase N-terminal" evidence="1">
    <location>
        <begin position="22"/>
        <end position="316"/>
    </location>
</feature>
<protein>
    <recommendedName>
        <fullName evidence="1">Ppx/GppA phosphatase N-terminal domain-containing protein</fullName>
    </recommendedName>
</protein>
<dbReference type="InterPro" id="IPR050273">
    <property type="entry name" value="GppA/Ppx_hydrolase"/>
</dbReference>
<accession>A0A143DFP7</accession>
<keyword evidence="3" id="KW-1185">Reference proteome</keyword>
<evidence type="ECO:0000259" key="1">
    <source>
        <dbReference type="Pfam" id="PF02541"/>
    </source>
</evidence>
<dbReference type="AlphaFoldDB" id="A0A143DFP7"/>
<dbReference type="CDD" id="cd24054">
    <property type="entry name" value="ASKHA_NBD_AaPPX-GppA_MtPPX2-like"/>
    <property type="match status" value="1"/>
</dbReference>
<dbReference type="GO" id="GO:0016462">
    <property type="term" value="F:pyrophosphatase activity"/>
    <property type="evidence" value="ECO:0007669"/>
    <property type="project" value="TreeGrafter"/>
</dbReference>
<dbReference type="EMBL" id="CP014525">
    <property type="protein sequence ID" value="AMW35594.1"/>
    <property type="molecule type" value="Genomic_DNA"/>
</dbReference>
<reference evidence="2 3" key="1">
    <citation type="submission" date="2016-02" db="EMBL/GenBank/DDBJ databases">
        <title>Complete Genome of H5569, the type strain of the newly described species Haematospirillium jordaniae.</title>
        <authorList>
            <person name="Nicholson A.C."/>
            <person name="Humrighouse B.W."/>
            <person name="Loparov V."/>
            <person name="McQuiston J.R."/>
        </authorList>
    </citation>
    <scope>NUCLEOTIDE SEQUENCE [LARGE SCALE GENOMIC DNA]</scope>
    <source>
        <strain evidence="2 3">H5569</strain>
    </source>
</reference>
<evidence type="ECO:0000313" key="3">
    <source>
        <dbReference type="Proteomes" id="UP000076066"/>
    </source>
</evidence>
<dbReference type="PANTHER" id="PTHR30005">
    <property type="entry name" value="EXOPOLYPHOSPHATASE"/>
    <property type="match status" value="1"/>
</dbReference>
<gene>
    <name evidence="2" type="ORF">AY555_06275</name>
</gene>
<dbReference type="Gene3D" id="3.30.420.150">
    <property type="entry name" value="Exopolyphosphatase. Domain 2"/>
    <property type="match status" value="1"/>
</dbReference>
<dbReference type="Gene3D" id="3.30.420.40">
    <property type="match status" value="1"/>
</dbReference>
<name>A0A143DFP7_9PROT</name>
<dbReference type="STRING" id="1549855.AY555_06275"/>